<dbReference type="EMBL" id="VLLC01000003">
    <property type="protein sequence ID" value="TWI75549.1"/>
    <property type="molecule type" value="Genomic_DNA"/>
</dbReference>
<keyword evidence="5 7" id="KW-0067">ATP-binding</keyword>
<dbReference type="Gene3D" id="3.40.50.300">
    <property type="entry name" value="P-loop containing nucleotide triphosphate hydrolases"/>
    <property type="match status" value="1"/>
</dbReference>
<dbReference type="GO" id="GO:0005524">
    <property type="term" value="F:ATP binding"/>
    <property type="evidence" value="ECO:0007669"/>
    <property type="project" value="UniProtKB-KW"/>
</dbReference>
<dbReference type="Proteomes" id="UP000318307">
    <property type="component" value="Unassembled WGS sequence"/>
</dbReference>
<dbReference type="GO" id="GO:0016887">
    <property type="term" value="F:ATP hydrolysis activity"/>
    <property type="evidence" value="ECO:0007669"/>
    <property type="project" value="InterPro"/>
</dbReference>
<evidence type="ECO:0000256" key="2">
    <source>
        <dbReference type="ARBA" id="ARBA00005417"/>
    </source>
</evidence>
<dbReference type="FunFam" id="3.40.50.300:FF:000056">
    <property type="entry name" value="Cell division ATP-binding protein FtsE"/>
    <property type="match status" value="1"/>
</dbReference>
<evidence type="ECO:0000256" key="3">
    <source>
        <dbReference type="ARBA" id="ARBA00020019"/>
    </source>
</evidence>
<keyword evidence="4" id="KW-0547">Nucleotide-binding</keyword>
<keyword evidence="8" id="KW-1185">Reference proteome</keyword>
<evidence type="ECO:0000256" key="5">
    <source>
        <dbReference type="ARBA" id="ARBA00022840"/>
    </source>
</evidence>
<dbReference type="GO" id="GO:0051301">
    <property type="term" value="P:cell division"/>
    <property type="evidence" value="ECO:0007669"/>
    <property type="project" value="UniProtKB-KW"/>
</dbReference>
<evidence type="ECO:0000256" key="1">
    <source>
        <dbReference type="ARBA" id="ARBA00002579"/>
    </source>
</evidence>
<dbReference type="GO" id="GO:0005886">
    <property type="term" value="C:plasma membrane"/>
    <property type="evidence" value="ECO:0007669"/>
    <property type="project" value="UniProtKB-ARBA"/>
</dbReference>
<gene>
    <name evidence="7" type="ORF">LZ24_00596</name>
</gene>
<keyword evidence="7" id="KW-0131">Cell cycle</keyword>
<dbReference type="InterPro" id="IPR027417">
    <property type="entry name" value="P-loop_NTPase"/>
</dbReference>
<dbReference type="SMART" id="SM00382">
    <property type="entry name" value="AAA"/>
    <property type="match status" value="1"/>
</dbReference>
<feature type="domain" description="ABC transporter" evidence="6">
    <location>
        <begin position="10"/>
        <end position="236"/>
    </location>
</feature>
<dbReference type="AlphaFoldDB" id="A0A562S2F7"/>
<name>A0A562S2F7_9BACT</name>
<dbReference type="GO" id="GO:0022857">
    <property type="term" value="F:transmembrane transporter activity"/>
    <property type="evidence" value="ECO:0007669"/>
    <property type="project" value="TreeGrafter"/>
</dbReference>
<evidence type="ECO:0000256" key="4">
    <source>
        <dbReference type="ARBA" id="ARBA00022741"/>
    </source>
</evidence>
<dbReference type="InterPro" id="IPR003439">
    <property type="entry name" value="ABC_transporter-like_ATP-bd"/>
</dbReference>
<dbReference type="PROSITE" id="PS00211">
    <property type="entry name" value="ABC_TRANSPORTER_1"/>
    <property type="match status" value="1"/>
</dbReference>
<evidence type="ECO:0000313" key="8">
    <source>
        <dbReference type="Proteomes" id="UP000318307"/>
    </source>
</evidence>
<dbReference type="InterPro" id="IPR017871">
    <property type="entry name" value="ABC_transporter-like_CS"/>
</dbReference>
<evidence type="ECO:0000313" key="7">
    <source>
        <dbReference type="EMBL" id="TWI75549.1"/>
    </source>
</evidence>
<dbReference type="InterPro" id="IPR003593">
    <property type="entry name" value="AAA+_ATPase"/>
</dbReference>
<protein>
    <recommendedName>
        <fullName evidence="3">Cell division ATP-binding protein FtsE</fullName>
    </recommendedName>
</protein>
<dbReference type="PANTHER" id="PTHR24220">
    <property type="entry name" value="IMPORT ATP-BINDING PROTEIN"/>
    <property type="match status" value="1"/>
</dbReference>
<dbReference type="PROSITE" id="PS50893">
    <property type="entry name" value="ABC_TRANSPORTER_2"/>
    <property type="match status" value="1"/>
</dbReference>
<comment type="function">
    <text evidence="1">Part of the ABC transporter FtsEX involved in cellular division. Important for assembly or stability of the septal ring.</text>
</comment>
<sequence>MTDPSKNMIVRMFDVYKAYGKTSAIKGVSLEVASGDIVFITGPSGAGKSTLLKLIYKAEVATQGQIIVDGMNLSRIGSRQLPELRRRLGVIFQDFKLIAGRSVFDNVALVLEAAGEKPKIIEKKVMSVLRTAGIEEKARVFPPSLSGGEQQRVAVSRAVVGSPRLILADEPTASLDPDSAEQIMQLLETFHARGATLVIATHNRRIISRLKGREIRLERGCVKTQEISSDHEVEENQ</sequence>
<dbReference type="OrthoDB" id="9809450at2"/>
<comment type="similarity">
    <text evidence="2">Belongs to the ABC transporter superfamily.</text>
</comment>
<proteinExistence type="inferred from homology"/>
<organism evidence="7 8">
    <name type="scientific">Desulfobotulus alkaliphilus</name>
    <dbReference type="NCBI Taxonomy" id="622671"/>
    <lineage>
        <taxon>Bacteria</taxon>
        <taxon>Pseudomonadati</taxon>
        <taxon>Thermodesulfobacteriota</taxon>
        <taxon>Desulfobacteria</taxon>
        <taxon>Desulfobacterales</taxon>
        <taxon>Desulfobacteraceae</taxon>
        <taxon>Desulfobotulus</taxon>
    </lineage>
</organism>
<evidence type="ECO:0000259" key="6">
    <source>
        <dbReference type="PROSITE" id="PS50893"/>
    </source>
</evidence>
<comment type="caution">
    <text evidence="7">The sequence shown here is derived from an EMBL/GenBank/DDBJ whole genome shotgun (WGS) entry which is preliminary data.</text>
</comment>
<dbReference type="PANTHER" id="PTHR24220:SF470">
    <property type="entry name" value="CELL DIVISION ATP-BINDING PROTEIN FTSE"/>
    <property type="match status" value="1"/>
</dbReference>
<dbReference type="SUPFAM" id="SSF52540">
    <property type="entry name" value="P-loop containing nucleoside triphosphate hydrolases"/>
    <property type="match status" value="1"/>
</dbReference>
<dbReference type="Pfam" id="PF00005">
    <property type="entry name" value="ABC_tran"/>
    <property type="match status" value="1"/>
</dbReference>
<keyword evidence="7" id="KW-0132">Cell division</keyword>
<dbReference type="InterPro" id="IPR015854">
    <property type="entry name" value="ABC_transpr_LolD-like"/>
</dbReference>
<reference evidence="7 8" key="1">
    <citation type="submission" date="2019-07" db="EMBL/GenBank/DDBJ databases">
        <title>Genome sequencing of 100 strains of the haloalkaliphilic chemolithoautotrophic sulfur-oxidizing bacterium Thioalkalivibrio.</title>
        <authorList>
            <person name="Muyzer G."/>
        </authorList>
    </citation>
    <scope>NUCLEOTIDE SEQUENCE [LARGE SCALE GENOMIC DNA]</scope>
    <source>
        <strain evidence="7 8">ASO4-4</strain>
    </source>
</reference>
<accession>A0A562S2F7</accession>
<dbReference type="RefSeq" id="WP_144682181.1">
    <property type="nucleotide sequence ID" value="NZ_VLLC01000003.1"/>
</dbReference>